<evidence type="ECO:0000256" key="1">
    <source>
        <dbReference type="ARBA" id="ARBA00004604"/>
    </source>
</evidence>
<dbReference type="PANTHER" id="PTHR14577">
    <property type="entry name" value="NUCLEOLAR PROTEIN 12"/>
    <property type="match status" value="1"/>
</dbReference>
<keyword evidence="4" id="KW-0539">Nucleus</keyword>
<proteinExistence type="inferred from homology"/>
<sequence>MDNLASLTRSHTLIAAKKRAKRQQIPQVIFDEDARREFLTGFHKRKLAKADAARKKAQEREKQDRLESRREQRRALREQAAENARKVESAYADIYGQGADDDDDVEEWSGINDKGKQRDEEYEDDHVLATVTVVEDFDPDAIRHGPLKSSPPTPPISDPPSNLPRTNAKSTPQPTRPPKKTNKSQKIRYQTKEARKNERVKQFARRTEKAERAGGKAARSRNSSKKKPKARR</sequence>
<feature type="compositionally biased region" description="Pro residues" evidence="5">
    <location>
        <begin position="149"/>
        <end position="162"/>
    </location>
</feature>
<dbReference type="PANTHER" id="PTHR14577:SF0">
    <property type="entry name" value="NUCLEOLAR PROTEIN 12"/>
    <property type="match status" value="1"/>
</dbReference>
<dbReference type="GO" id="GO:0019843">
    <property type="term" value="F:rRNA binding"/>
    <property type="evidence" value="ECO:0007669"/>
    <property type="project" value="TreeGrafter"/>
</dbReference>
<feature type="compositionally biased region" description="Basic residues" evidence="5">
    <location>
        <begin position="177"/>
        <end position="186"/>
    </location>
</feature>
<feature type="compositionally biased region" description="Basic and acidic residues" evidence="5">
    <location>
        <begin position="190"/>
        <end position="214"/>
    </location>
</feature>
<dbReference type="Proteomes" id="UP001213000">
    <property type="component" value="Unassembled WGS sequence"/>
</dbReference>
<reference evidence="6" key="1">
    <citation type="submission" date="2022-07" db="EMBL/GenBank/DDBJ databases">
        <title>Genome Sequence of Leucocoprinus birnbaumii.</title>
        <authorList>
            <person name="Buettner E."/>
        </authorList>
    </citation>
    <scope>NUCLEOTIDE SEQUENCE</scope>
    <source>
        <strain evidence="6">VT141</strain>
    </source>
</reference>
<keyword evidence="7" id="KW-1185">Reference proteome</keyword>
<keyword evidence="3" id="KW-0175">Coiled coil</keyword>
<protein>
    <recommendedName>
        <fullName evidence="8">Ribosomal RNA-processing protein 17</fullName>
    </recommendedName>
</protein>
<evidence type="ECO:0000256" key="3">
    <source>
        <dbReference type="ARBA" id="ARBA00023054"/>
    </source>
</evidence>
<evidence type="ECO:0000313" key="6">
    <source>
        <dbReference type="EMBL" id="KAJ3569850.1"/>
    </source>
</evidence>
<comment type="similarity">
    <text evidence="2">Belongs to the RRP17 family.</text>
</comment>
<dbReference type="EMBL" id="JANIEX010000266">
    <property type="protein sequence ID" value="KAJ3569850.1"/>
    <property type="molecule type" value="Genomic_DNA"/>
</dbReference>
<comment type="caution">
    <text evidence="6">The sequence shown here is derived from an EMBL/GenBank/DDBJ whole genome shotgun (WGS) entry which is preliminary data.</text>
</comment>
<name>A0AAD5VWR8_9AGAR</name>
<accession>A0AAD5VWR8</accession>
<evidence type="ECO:0008006" key="8">
    <source>
        <dbReference type="Google" id="ProtNLM"/>
    </source>
</evidence>
<dbReference type="GO" id="GO:0005730">
    <property type="term" value="C:nucleolus"/>
    <property type="evidence" value="ECO:0007669"/>
    <property type="project" value="UniProtKB-SubCell"/>
</dbReference>
<gene>
    <name evidence="6" type="ORF">NP233_g4774</name>
</gene>
<comment type="subcellular location">
    <subcellularLocation>
        <location evidence="1">Nucleus</location>
        <location evidence="1">Nucleolus</location>
    </subcellularLocation>
</comment>
<dbReference type="Pfam" id="PF09805">
    <property type="entry name" value="Nop25"/>
    <property type="match status" value="1"/>
</dbReference>
<evidence type="ECO:0000313" key="7">
    <source>
        <dbReference type="Proteomes" id="UP001213000"/>
    </source>
</evidence>
<evidence type="ECO:0000256" key="5">
    <source>
        <dbReference type="SAM" id="MobiDB-lite"/>
    </source>
</evidence>
<dbReference type="AlphaFoldDB" id="A0AAD5VWR8"/>
<dbReference type="InterPro" id="IPR019186">
    <property type="entry name" value="Nucleolar_protein_12"/>
</dbReference>
<evidence type="ECO:0000256" key="4">
    <source>
        <dbReference type="ARBA" id="ARBA00023242"/>
    </source>
</evidence>
<feature type="region of interest" description="Disordered" evidence="5">
    <location>
        <begin position="49"/>
        <end position="232"/>
    </location>
</feature>
<organism evidence="6 7">
    <name type="scientific">Leucocoprinus birnbaumii</name>
    <dbReference type="NCBI Taxonomy" id="56174"/>
    <lineage>
        <taxon>Eukaryota</taxon>
        <taxon>Fungi</taxon>
        <taxon>Dikarya</taxon>
        <taxon>Basidiomycota</taxon>
        <taxon>Agaricomycotina</taxon>
        <taxon>Agaricomycetes</taxon>
        <taxon>Agaricomycetidae</taxon>
        <taxon>Agaricales</taxon>
        <taxon>Agaricineae</taxon>
        <taxon>Agaricaceae</taxon>
        <taxon>Leucocoprinus</taxon>
    </lineage>
</organism>
<feature type="compositionally biased region" description="Basic and acidic residues" evidence="5">
    <location>
        <begin position="49"/>
        <end position="88"/>
    </location>
</feature>
<feature type="compositionally biased region" description="Basic residues" evidence="5">
    <location>
        <begin position="218"/>
        <end position="232"/>
    </location>
</feature>
<evidence type="ECO:0000256" key="2">
    <source>
        <dbReference type="ARBA" id="ARBA00007175"/>
    </source>
</evidence>